<dbReference type="PANTHER" id="PTHR10174:SF208">
    <property type="entry name" value="CRAL-TRIO DOMAIN-CONTAINING PROTEIN DDB_G0278031"/>
    <property type="match status" value="1"/>
</dbReference>
<dbReference type="Pfam" id="PF00650">
    <property type="entry name" value="CRAL_TRIO"/>
    <property type="match status" value="1"/>
</dbReference>
<keyword evidence="3" id="KW-1185">Reference proteome</keyword>
<dbReference type="InterPro" id="IPR036273">
    <property type="entry name" value="CRAL/TRIO_N_dom_sf"/>
</dbReference>
<dbReference type="Gene3D" id="3.40.525.10">
    <property type="entry name" value="CRAL-TRIO lipid binding domain"/>
    <property type="match status" value="1"/>
</dbReference>
<dbReference type="InterPro" id="IPR036865">
    <property type="entry name" value="CRAL-TRIO_dom_sf"/>
</dbReference>
<evidence type="ECO:0000313" key="3">
    <source>
        <dbReference type="Proteomes" id="UP001054837"/>
    </source>
</evidence>
<dbReference type="Gene3D" id="1.20.5.1200">
    <property type="entry name" value="Alpha-tocopherol transfer"/>
    <property type="match status" value="1"/>
</dbReference>
<dbReference type="SMART" id="SM00516">
    <property type="entry name" value="SEC14"/>
    <property type="match status" value="1"/>
</dbReference>
<dbReference type="SUPFAM" id="SSF46938">
    <property type="entry name" value="CRAL/TRIO N-terminal domain"/>
    <property type="match status" value="1"/>
</dbReference>
<evidence type="ECO:0000313" key="2">
    <source>
        <dbReference type="EMBL" id="GIX98065.1"/>
    </source>
</evidence>
<comment type="caution">
    <text evidence="2">The sequence shown here is derived from an EMBL/GenBank/DDBJ whole genome shotgun (WGS) entry which is preliminary data.</text>
</comment>
<reference evidence="2 3" key="1">
    <citation type="submission" date="2021-06" db="EMBL/GenBank/DDBJ databases">
        <title>Caerostris darwini draft genome.</title>
        <authorList>
            <person name="Kono N."/>
            <person name="Arakawa K."/>
        </authorList>
    </citation>
    <scope>NUCLEOTIDE SEQUENCE [LARGE SCALE GENOMIC DNA]</scope>
</reference>
<dbReference type="SUPFAM" id="SSF52087">
    <property type="entry name" value="CRAL/TRIO domain"/>
    <property type="match status" value="1"/>
</dbReference>
<dbReference type="PROSITE" id="PS50191">
    <property type="entry name" value="CRAL_TRIO"/>
    <property type="match status" value="1"/>
</dbReference>
<proteinExistence type="predicted"/>
<evidence type="ECO:0000259" key="1">
    <source>
        <dbReference type="PROSITE" id="PS50191"/>
    </source>
</evidence>
<accession>A0AAV4PM90</accession>
<dbReference type="Gene3D" id="1.10.8.20">
    <property type="entry name" value="N-terminal domain of phosphatidylinositol transfer protein sec14p"/>
    <property type="match status" value="1"/>
</dbReference>
<dbReference type="CDD" id="cd00170">
    <property type="entry name" value="SEC14"/>
    <property type="match status" value="1"/>
</dbReference>
<feature type="domain" description="CRAL-TRIO" evidence="1">
    <location>
        <begin position="109"/>
        <end position="270"/>
    </location>
</feature>
<protein>
    <submittedName>
        <fullName evidence="2">CRAL-TRIO domain-containing protein</fullName>
    </submittedName>
</protein>
<dbReference type="GO" id="GO:1902936">
    <property type="term" value="F:phosphatidylinositol bisphosphate binding"/>
    <property type="evidence" value="ECO:0007669"/>
    <property type="project" value="TreeGrafter"/>
</dbReference>
<dbReference type="PRINTS" id="PR00180">
    <property type="entry name" value="CRETINALDHBP"/>
</dbReference>
<dbReference type="GO" id="GO:0016020">
    <property type="term" value="C:membrane"/>
    <property type="evidence" value="ECO:0007669"/>
    <property type="project" value="TreeGrafter"/>
</dbReference>
<dbReference type="PANTHER" id="PTHR10174">
    <property type="entry name" value="ALPHA-TOCOPHEROL TRANSFER PROTEIN-RELATED"/>
    <property type="match status" value="1"/>
</dbReference>
<dbReference type="AlphaFoldDB" id="A0AAV4PM90"/>
<name>A0AAV4PM90_9ARAC</name>
<organism evidence="2 3">
    <name type="scientific">Caerostris darwini</name>
    <dbReference type="NCBI Taxonomy" id="1538125"/>
    <lineage>
        <taxon>Eukaryota</taxon>
        <taxon>Metazoa</taxon>
        <taxon>Ecdysozoa</taxon>
        <taxon>Arthropoda</taxon>
        <taxon>Chelicerata</taxon>
        <taxon>Arachnida</taxon>
        <taxon>Araneae</taxon>
        <taxon>Araneomorphae</taxon>
        <taxon>Entelegynae</taxon>
        <taxon>Araneoidea</taxon>
        <taxon>Araneidae</taxon>
        <taxon>Caerostris</taxon>
    </lineage>
</organism>
<dbReference type="Proteomes" id="UP001054837">
    <property type="component" value="Unassembled WGS sequence"/>
</dbReference>
<sequence>MTTSFSDVPMHKQEDELLPFELNYIPEFILRKKEEELNGIQADKQKCLQELKDLLDGHKLSIGIDFEDDFLHMYLMHHKYRVDRAFSFIRNYLNLRKNHGYLFRKVDFDFTVIPACQFATVLPYRCQDGSVTVLCELGKLDPDKTGLEPLKKILFMIYQQELRNPVTQIAGFNIIHDFAGTGFRHLKYCTPSLMYLVNHLTVDIFPAKYSGFHLVNGNYLMNLLINLIKPLMPEEFRRIIYVHSSPEDLLNHFPRSVLPVKYGGKLTDYYAADWLRKANEQQDNFPAGGQKNIF</sequence>
<dbReference type="EMBL" id="BPLQ01003105">
    <property type="protein sequence ID" value="GIX98065.1"/>
    <property type="molecule type" value="Genomic_DNA"/>
</dbReference>
<gene>
    <name evidence="2" type="primary">AVEN_83326_1</name>
    <name evidence="2" type="ORF">CDAR_450881</name>
</gene>
<dbReference type="InterPro" id="IPR001251">
    <property type="entry name" value="CRAL-TRIO_dom"/>
</dbReference>